<accession>F9F940</accession>
<evidence type="ECO:0000256" key="4">
    <source>
        <dbReference type="ARBA" id="ARBA00022448"/>
    </source>
</evidence>
<dbReference type="SMART" id="SM00809">
    <property type="entry name" value="Alpha_adaptinC2"/>
    <property type="match status" value="1"/>
</dbReference>
<sequence length="1057" mass="116306">MSSLKQFIRNVRAAKTIADERAVIQKESAAIRASFREESHDPNIRRNNVAKLLYLFTLGERTHFGQIECLKLLASPRFADKRLGHLATSLLLDENQEVLTLVTNSLKNDLGHSNQYVVGLALCTLGNIASIEMSRDLFPEIETLVATANPYIRRKAALCAMRICRKVPDLQEHFIDKATQLLSDRNHGVLLCGLTLVTSLCEADEEEGGEEGIVEKFRSFVPGLVRTLKGLATSGYAPEHDVTGITDPFLQVKILHLLRVLAVGDAETSEQINDILAQVATNTESSKNVGNSILYEAVRTILDIEADSGLRVLGVNILGKFLTNRDNNIRYVALNTLIKVVAIEPNAVQRHRNTILECLRDPDISIRRRALDLSFTLINESNVRVLIRELLAFLEVADNEFKPTMTSQIGIAADKFAPNKRWHFDTMLRVLSLAGNYVKEQILSSFVRLVATTPELQTYAVQKLYINLKKDITQESLTQAGAWCIGEYADALLKGGQYEEEELVQEVKEHEVVDLFSLILNSAYATQVSTEYIVTALMKLTTRFSDPAQIEKIRRILQYHQTSLDIEIQQRVVEYGNLFSFDQVRRGVLEKMPIPQIKEESRVLGQAPTKKKAANRKSRVIKPTEQDLLDIMDAPAASPAAPSTTNTDLLADILGGTSSPPPSASSPPPQQSNVSNIMDLFGSAPVPSTASPAPPSSNLDLMSPVSSAPQPQASQAPAGIPCYNANDLNVTFQIQRNAEGMIQATAKFINTSGSANLSNVSLQAAVPKSQKLQLLSISSSDLGPGAEASQMMRVSGCKGPLRLRLRIGYTHPTAGQVMDQVNWTELSPDSAFFLAGQWLDTYIPGNPKPGGFTLTSTPRAAADPKSPYLELAVQESPENPPAAWLWQSPSDITGSKLQVRVGGSFVFPPSEIPLNDISHVVFVAGGVGINPLVSMMGHIAEEGYNLEVKVLYASKLPAQGLKGVLFLERIRKWFTEKELIGDLKVFTTGIHDGHIESRELDVHERRFTVEDVKEAMGEKNNSVVYVCGPATMTDEIVDGLTRDGGMDKNRVMLEKWW</sequence>
<dbReference type="GO" id="GO:0005794">
    <property type="term" value="C:Golgi apparatus"/>
    <property type="evidence" value="ECO:0007669"/>
    <property type="project" value="UniProtKB-SubCell"/>
</dbReference>
<dbReference type="PaxDb" id="5507-FOXG_04241P0"/>
<evidence type="ECO:0000256" key="2">
    <source>
        <dbReference type="ARBA" id="ARBA00004555"/>
    </source>
</evidence>
<evidence type="ECO:0000313" key="13">
    <source>
        <dbReference type="EMBL" id="EGU86586.1"/>
    </source>
</evidence>
<protein>
    <recommendedName>
        <fullName evidence="10">Gamma-adaptin</fullName>
    </recommendedName>
</protein>
<evidence type="ECO:0000256" key="8">
    <source>
        <dbReference type="ARBA" id="ARBA00023329"/>
    </source>
</evidence>
<dbReference type="GO" id="GO:0030659">
    <property type="term" value="C:cytoplasmic vesicle membrane"/>
    <property type="evidence" value="ECO:0007669"/>
    <property type="project" value="UniProtKB-SubCell"/>
</dbReference>
<evidence type="ECO:0000256" key="11">
    <source>
        <dbReference type="SAM" id="MobiDB-lite"/>
    </source>
</evidence>
<dbReference type="SUPFAM" id="SSF48371">
    <property type="entry name" value="ARM repeat"/>
    <property type="match status" value="1"/>
</dbReference>
<keyword evidence="8" id="KW-0968">Cytoplasmic vesicle</keyword>
<dbReference type="EMBL" id="AFQF01000964">
    <property type="protein sequence ID" value="EGU86586.1"/>
    <property type="molecule type" value="Genomic_DNA"/>
</dbReference>
<dbReference type="Pfam" id="PF02883">
    <property type="entry name" value="Alpha_adaptinC2"/>
    <property type="match status" value="1"/>
</dbReference>
<reference evidence="13" key="1">
    <citation type="journal article" date="2012" name="Mol. Plant Microbe Interact.">
        <title>A highly conserved effector in Fusarium oxysporum is required for full virulence on Arabidopsis.</title>
        <authorList>
            <person name="Thatcher L.F."/>
            <person name="Gardiner D.M."/>
            <person name="Kazan K."/>
            <person name="Manners J."/>
        </authorList>
    </citation>
    <scope>NUCLEOTIDE SEQUENCE [LARGE SCALE GENOMIC DNA]</scope>
    <source>
        <strain evidence="13">Fo5176</strain>
    </source>
</reference>
<dbReference type="OrthoDB" id="28053at2759"/>
<dbReference type="CDD" id="cd00322">
    <property type="entry name" value="FNR_like"/>
    <property type="match status" value="1"/>
</dbReference>
<dbReference type="InterPro" id="IPR008152">
    <property type="entry name" value="Clathrin_a/b/g-adaptin_app_Ig"/>
</dbReference>
<feature type="compositionally biased region" description="Pro residues" evidence="11">
    <location>
        <begin position="659"/>
        <end position="670"/>
    </location>
</feature>
<dbReference type="Pfam" id="PF01602">
    <property type="entry name" value="Adaptin_N"/>
    <property type="match status" value="1"/>
</dbReference>
<feature type="region of interest" description="Disordered" evidence="11">
    <location>
        <begin position="600"/>
        <end position="621"/>
    </location>
</feature>
<keyword evidence="7" id="KW-0472">Membrane</keyword>
<comment type="caution">
    <text evidence="13">The sequence shown here is derived from an EMBL/GenBank/DDBJ whole genome shotgun (WGS) entry which is preliminary data.</text>
</comment>
<dbReference type="Gene3D" id="3.40.50.80">
    <property type="entry name" value="Nucleotide-binding domain of ferredoxin-NADP reductase (FNR) module"/>
    <property type="match status" value="1"/>
</dbReference>
<keyword evidence="4" id="KW-0813">Transport</keyword>
<gene>
    <name evidence="13" type="ORF">FOXB_02915</name>
</gene>
<dbReference type="InterPro" id="IPR008153">
    <property type="entry name" value="GAE_dom"/>
</dbReference>
<evidence type="ECO:0000256" key="3">
    <source>
        <dbReference type="ARBA" id="ARBA00006613"/>
    </source>
</evidence>
<dbReference type="GO" id="GO:0016482">
    <property type="term" value="P:cytosolic transport"/>
    <property type="evidence" value="ECO:0007669"/>
    <property type="project" value="UniProtKB-ARBA"/>
</dbReference>
<feature type="compositionally biased region" description="Low complexity" evidence="11">
    <location>
        <begin position="703"/>
        <end position="715"/>
    </location>
</feature>
<dbReference type="InterPro" id="IPR016024">
    <property type="entry name" value="ARM-type_fold"/>
</dbReference>
<comment type="similarity">
    <text evidence="3">Belongs to the adaptor complexes large subunit family.</text>
</comment>
<dbReference type="InterPro" id="IPR001433">
    <property type="entry name" value="OxRdtase_FAD/NAD-bd"/>
</dbReference>
<dbReference type="GO" id="GO:0016192">
    <property type="term" value="P:vesicle-mediated transport"/>
    <property type="evidence" value="ECO:0007669"/>
    <property type="project" value="InterPro"/>
</dbReference>
<dbReference type="AlphaFoldDB" id="F9F940"/>
<evidence type="ECO:0000256" key="5">
    <source>
        <dbReference type="ARBA" id="ARBA00022927"/>
    </source>
</evidence>
<feature type="compositionally biased region" description="Basic residues" evidence="11">
    <location>
        <begin position="609"/>
        <end position="620"/>
    </location>
</feature>
<evidence type="ECO:0000256" key="6">
    <source>
        <dbReference type="ARBA" id="ARBA00023034"/>
    </source>
</evidence>
<dbReference type="FunFam" id="1.25.10.10:FF:000030">
    <property type="entry name" value="AP-1 complex subunit gamma"/>
    <property type="match status" value="1"/>
</dbReference>
<dbReference type="GO" id="GO:0030117">
    <property type="term" value="C:membrane coat"/>
    <property type="evidence" value="ECO:0007669"/>
    <property type="project" value="InterPro"/>
</dbReference>
<dbReference type="InterPro" id="IPR002553">
    <property type="entry name" value="Clathrin/coatomer_adapt-like_N"/>
</dbReference>
<dbReference type="GO" id="GO:0016491">
    <property type="term" value="F:oxidoreductase activity"/>
    <property type="evidence" value="ECO:0007669"/>
    <property type="project" value="InterPro"/>
</dbReference>
<keyword evidence="6" id="KW-0333">Golgi apparatus</keyword>
<evidence type="ECO:0000256" key="1">
    <source>
        <dbReference type="ARBA" id="ARBA00004156"/>
    </source>
</evidence>
<dbReference type="PANTHER" id="PTHR22780">
    <property type="entry name" value="ADAPTIN, ALPHA/GAMMA/EPSILON"/>
    <property type="match status" value="1"/>
</dbReference>
<dbReference type="Gene3D" id="2.60.40.1230">
    <property type="match status" value="1"/>
</dbReference>
<keyword evidence="5" id="KW-0653">Protein transport</keyword>
<evidence type="ECO:0000256" key="9">
    <source>
        <dbReference type="ARBA" id="ARBA00062546"/>
    </source>
</evidence>
<dbReference type="InterPro" id="IPR039261">
    <property type="entry name" value="FNR_nucleotide-bd"/>
</dbReference>
<dbReference type="GO" id="GO:0005829">
    <property type="term" value="C:cytosol"/>
    <property type="evidence" value="ECO:0007669"/>
    <property type="project" value="GOC"/>
</dbReference>
<dbReference type="Gene3D" id="1.25.10.10">
    <property type="entry name" value="Leucine-rich Repeat Variant"/>
    <property type="match status" value="1"/>
</dbReference>
<comment type="subunit">
    <text evidence="9">Adaptor protein complex 1 (AP-1) is a heterotetramer composed of two large adaptins (gamma-type subunit APL4 and beta-type subunit APL2), a medium adaptin (mu-type subunit APM1) and a small adaptin (sigma-type subunit APS1). AP-1 interacts with clathrin.</text>
</comment>
<evidence type="ECO:0000259" key="12">
    <source>
        <dbReference type="PROSITE" id="PS50180"/>
    </source>
</evidence>
<organism evidence="13">
    <name type="scientific">Fusarium oxysporum (strain Fo5176)</name>
    <name type="common">Fusarium vascular wilt</name>
    <dbReference type="NCBI Taxonomy" id="660025"/>
    <lineage>
        <taxon>Eukaryota</taxon>
        <taxon>Fungi</taxon>
        <taxon>Dikarya</taxon>
        <taxon>Ascomycota</taxon>
        <taxon>Pezizomycotina</taxon>
        <taxon>Sordariomycetes</taxon>
        <taxon>Hypocreomycetidae</taxon>
        <taxon>Hypocreales</taxon>
        <taxon>Nectriaceae</taxon>
        <taxon>Fusarium</taxon>
        <taxon>Fusarium oxysporum species complex</taxon>
    </lineage>
</organism>
<feature type="domain" description="GAE" evidence="12">
    <location>
        <begin position="715"/>
        <end position="827"/>
    </location>
</feature>
<dbReference type="GO" id="GO:0006886">
    <property type="term" value="P:intracellular protein transport"/>
    <property type="evidence" value="ECO:0007669"/>
    <property type="project" value="InterPro"/>
</dbReference>
<dbReference type="PROSITE" id="PS50180">
    <property type="entry name" value="GAE"/>
    <property type="match status" value="1"/>
</dbReference>
<feature type="region of interest" description="Disordered" evidence="11">
    <location>
        <begin position="636"/>
        <end position="715"/>
    </location>
</feature>
<comment type="subcellular location">
    <subcellularLocation>
        <location evidence="1">Cytoplasmic vesicle membrane</location>
    </subcellularLocation>
    <subcellularLocation>
        <location evidence="2">Golgi apparatus</location>
    </subcellularLocation>
</comment>
<name>F9F940_FUSOF</name>
<dbReference type="SUPFAM" id="SSF52343">
    <property type="entry name" value="Ferredoxin reductase-like, C-terminal NADP-linked domain"/>
    <property type="match status" value="1"/>
</dbReference>
<dbReference type="InterPro" id="IPR011989">
    <property type="entry name" value="ARM-like"/>
</dbReference>
<dbReference type="InterPro" id="IPR013041">
    <property type="entry name" value="Clathrin_app_Ig-like_sf"/>
</dbReference>
<dbReference type="SUPFAM" id="SSF49348">
    <property type="entry name" value="Clathrin adaptor appendage domain"/>
    <property type="match status" value="1"/>
</dbReference>
<dbReference type="InterPro" id="IPR050840">
    <property type="entry name" value="Adaptor_Complx_Large_Subunit"/>
</dbReference>
<evidence type="ECO:0000256" key="10">
    <source>
        <dbReference type="ARBA" id="ARBA00076192"/>
    </source>
</evidence>
<dbReference type="Pfam" id="PF00175">
    <property type="entry name" value="NAD_binding_1"/>
    <property type="match status" value="1"/>
</dbReference>
<proteinExistence type="inferred from homology"/>
<evidence type="ECO:0000256" key="7">
    <source>
        <dbReference type="ARBA" id="ARBA00023136"/>
    </source>
</evidence>
<dbReference type="STRING" id="660025.F9F940"/>